<dbReference type="AlphaFoldDB" id="A0AA36EZ97"/>
<dbReference type="Proteomes" id="UP001162480">
    <property type="component" value="Chromosome 2"/>
</dbReference>
<protein>
    <submittedName>
        <fullName evidence="1">Uncharacterized protein</fullName>
    </submittedName>
</protein>
<dbReference type="EMBL" id="OX597815">
    <property type="protein sequence ID" value="CAI9717323.1"/>
    <property type="molecule type" value="Genomic_DNA"/>
</dbReference>
<keyword evidence="2" id="KW-1185">Reference proteome</keyword>
<sequence>MHNPYVKSFKQVIDIIKEFSAPGKCSTSDIITSHDKQLIPAGSHERAYNPLTAAEVAVIMVGDDTNNPNIKPADAVVPYRESNGKLDYIGQSYDRLHYVLLFPVGKMAGMCS</sequence>
<organism evidence="1 2">
    <name type="scientific">Octopus vulgaris</name>
    <name type="common">Common octopus</name>
    <dbReference type="NCBI Taxonomy" id="6645"/>
    <lineage>
        <taxon>Eukaryota</taxon>
        <taxon>Metazoa</taxon>
        <taxon>Spiralia</taxon>
        <taxon>Lophotrochozoa</taxon>
        <taxon>Mollusca</taxon>
        <taxon>Cephalopoda</taxon>
        <taxon>Coleoidea</taxon>
        <taxon>Octopodiformes</taxon>
        <taxon>Octopoda</taxon>
        <taxon>Incirrata</taxon>
        <taxon>Octopodidae</taxon>
        <taxon>Octopus</taxon>
    </lineage>
</organism>
<accession>A0AA36EZ97</accession>
<gene>
    <name evidence="1" type="ORF">OCTVUL_1B030501</name>
</gene>
<name>A0AA36EZ97_OCTVU</name>
<reference evidence="1" key="1">
    <citation type="submission" date="2023-08" db="EMBL/GenBank/DDBJ databases">
        <authorList>
            <person name="Alioto T."/>
            <person name="Alioto T."/>
            <person name="Gomez Garrido J."/>
        </authorList>
    </citation>
    <scope>NUCLEOTIDE SEQUENCE</scope>
</reference>
<evidence type="ECO:0000313" key="1">
    <source>
        <dbReference type="EMBL" id="CAI9717323.1"/>
    </source>
</evidence>
<evidence type="ECO:0000313" key="2">
    <source>
        <dbReference type="Proteomes" id="UP001162480"/>
    </source>
</evidence>
<proteinExistence type="predicted"/>